<evidence type="ECO:0000256" key="16">
    <source>
        <dbReference type="SAM" id="MobiDB-lite"/>
    </source>
</evidence>
<keyword evidence="7 15" id="KW-1003">Cell membrane</keyword>
<feature type="transmembrane region" description="Helical" evidence="15">
    <location>
        <begin position="813"/>
        <end position="834"/>
    </location>
</feature>
<dbReference type="GO" id="GO:0030244">
    <property type="term" value="P:cellulose biosynthetic process"/>
    <property type="evidence" value="ECO:0007669"/>
    <property type="project" value="UniProtKB-KW"/>
</dbReference>
<dbReference type="NCBIfam" id="NF008323">
    <property type="entry name" value="PRK11114.1-1"/>
    <property type="match status" value="1"/>
</dbReference>
<evidence type="ECO:0000256" key="1">
    <source>
        <dbReference type="ARBA" id="ARBA00002057"/>
    </source>
</evidence>
<evidence type="ECO:0000256" key="9">
    <source>
        <dbReference type="ARBA" id="ARBA00022636"/>
    </source>
</evidence>
<dbReference type="NCBIfam" id="NF008327">
    <property type="entry name" value="PRK11114.2-1"/>
    <property type="match status" value="1"/>
</dbReference>
<comment type="similarity">
    <text evidence="4 15">Belongs to the AcsB/BcsB family.</text>
</comment>
<keyword evidence="18" id="KW-1185">Reference proteome</keyword>
<reference evidence="17 18" key="1">
    <citation type="submission" date="2014-05" db="EMBL/GenBank/DDBJ databases">
        <authorList>
            <person name="Bishop-Lilly K.A."/>
            <person name="Broomall S.M."/>
            <person name="Chain P.S."/>
            <person name="Chertkov O."/>
            <person name="Coyne S.R."/>
            <person name="Daligault H.E."/>
            <person name="Davenport K.W."/>
            <person name="Erkkila T."/>
            <person name="Frey K.G."/>
            <person name="Gibbons H.S."/>
            <person name="Gu W."/>
            <person name="Jaissle J."/>
            <person name="Johnson S.L."/>
            <person name="Koroleva G.I."/>
            <person name="Ladner J.T."/>
            <person name="Lo C.-C."/>
            <person name="Minogue T.D."/>
            <person name="Munk C."/>
            <person name="Palacios G.F."/>
            <person name="Redden C.L."/>
            <person name="Rosenzweig C.N."/>
            <person name="Scholz M.B."/>
            <person name="Teshima H."/>
            <person name="Xu Y."/>
        </authorList>
    </citation>
    <scope>NUCLEOTIDE SEQUENCE [LARGE SCALE GENOMIC DNA]</scope>
    <source>
        <strain evidence="17 18">DDS 22E-1</strain>
    </source>
</reference>
<organism evidence="17 18">
    <name type="scientific">Burkholderia cenocepacia</name>
    <dbReference type="NCBI Taxonomy" id="95486"/>
    <lineage>
        <taxon>Bacteria</taxon>
        <taxon>Pseudomonadati</taxon>
        <taxon>Pseudomonadota</taxon>
        <taxon>Betaproteobacteria</taxon>
        <taxon>Burkholderiales</taxon>
        <taxon>Burkholderiaceae</taxon>
        <taxon>Burkholderia</taxon>
        <taxon>Burkholderia cepacia complex</taxon>
    </lineage>
</organism>
<keyword evidence="8 15" id="KW-0997">Cell inner membrane</keyword>
<keyword evidence="9 15" id="KW-0973">c-di-GMP</keyword>
<comment type="function">
    <text evidence="1 15">Binds the cellulose synthase activator, bis-(3'-5') cyclic diguanylic acid (c-di-GMP).</text>
</comment>
<sequence length="844" mass="89285">MMADNTTWKPQRRGIARGHACASRHNAVLPAVRRIRRARRLLPLVLWAALGGGIAHGAPASEPAVHASADRHATDVATASGDVPPPSPAVPLGPIAAQPPLLAEKVLAADERRPFARTPTTAEPGTLVPGGRRQALTFADLGARDPLQLHGTDAQNGVAFSVRSDEVITGAVLHLVYSYSPALLPDLSQLKVLVNGEVAATLPLPQDQAGMTVARDVPIDPRFVTEYNHLNLQLIGHYTRRCENPASSPLWATVSNASRLDLRYASLPVRPDLGALPAPFFDRRDVRRLELPFVFASGPSRDTLEAAGIAASWFGALAAYRGALFPARIGSLPGSGNAVVFATADERPDGLPLPAIDGPTLAVVARQAPASGQVLLVLGRTPAEVKTAAIALALGSSTLAGTRAVVSGALRVAPRVPYDAPNWLSSTRAVKFGELAGERALAVSGYDAGVVRIDLRVPPDLFMWNTRGAPIDLRYRYTVRPRADRSSLNVSVGNTFVDALPIPAQASPGWRLSRYLPAALASEAGAGNARATLHVPPPLLTPRTQLRLNFFYEIPDSGECTGRLLQNVQGAIDPDSTIDVSSFPHYMALPDLAAFANSGFPFTRMADLSDTAVVLPAAPTPDVYSLYLLAMGRMGASTGYPATGVTVTDAAGVGEFANKDLLILGAPDTQPLLERWAARMPFAANGNGNGGRFDLGDLVLRLGDWWRGTPGVERERARASLSVVTDGSGALIAGFESPLRRARSAVALIGASGQADTVLGRALLDDDMLASIQGGMVTIRDRTVTVTSDGTQYYVGALPPIERLRWVLSAHPLLLALGGVLAALVVAAIFYRLLRAQATRRLKE</sequence>
<evidence type="ECO:0000313" key="17">
    <source>
        <dbReference type="EMBL" id="AIO30863.1"/>
    </source>
</evidence>
<dbReference type="GO" id="GO:0006011">
    <property type="term" value="P:UDP-alpha-D-glucose metabolic process"/>
    <property type="evidence" value="ECO:0007669"/>
    <property type="project" value="InterPro"/>
</dbReference>
<evidence type="ECO:0000256" key="11">
    <source>
        <dbReference type="ARBA" id="ARBA00022916"/>
    </source>
</evidence>
<accession>A0AAN0RNA8</accession>
<dbReference type="PANTHER" id="PTHR39083:SF1">
    <property type="entry name" value="CYCLIC DI-GMP-BINDING PROTEIN"/>
    <property type="match status" value="1"/>
</dbReference>
<dbReference type="InterPro" id="IPR003920">
    <property type="entry name" value="Cell_synth_B"/>
</dbReference>
<feature type="region of interest" description="Disordered" evidence="16">
    <location>
        <begin position="59"/>
        <end position="87"/>
    </location>
</feature>
<gene>
    <name evidence="17" type="ORF">DM39_6262</name>
</gene>
<evidence type="ECO:0000256" key="2">
    <source>
        <dbReference type="ARBA" id="ARBA00004377"/>
    </source>
</evidence>
<evidence type="ECO:0000313" key="18">
    <source>
        <dbReference type="Proteomes" id="UP000029413"/>
    </source>
</evidence>
<evidence type="ECO:0000256" key="15">
    <source>
        <dbReference type="RuleBase" id="RU365021"/>
    </source>
</evidence>
<keyword evidence="12 15" id="KW-1133">Transmembrane helix</keyword>
<proteinExistence type="inferred from homology"/>
<dbReference type="Gene3D" id="2.60.120.260">
    <property type="entry name" value="Galactose-binding domain-like"/>
    <property type="match status" value="2"/>
</dbReference>
<evidence type="ECO:0000256" key="5">
    <source>
        <dbReference type="ARBA" id="ARBA00011437"/>
    </source>
</evidence>
<dbReference type="PRINTS" id="PR01440">
    <property type="entry name" value="CELLSNTHASEB"/>
</dbReference>
<evidence type="ECO:0000256" key="7">
    <source>
        <dbReference type="ARBA" id="ARBA00022475"/>
    </source>
</evidence>
<keyword evidence="13 15" id="KW-0472">Membrane</keyword>
<dbReference type="KEGG" id="bcen:DM39_6262"/>
<keyword evidence="10 15" id="KW-0812">Transmembrane</keyword>
<evidence type="ECO:0000256" key="12">
    <source>
        <dbReference type="ARBA" id="ARBA00022989"/>
    </source>
</evidence>
<dbReference type="Pfam" id="PF03170">
    <property type="entry name" value="BcsB"/>
    <property type="match status" value="1"/>
</dbReference>
<protein>
    <recommendedName>
        <fullName evidence="6 15">Cyclic di-GMP-binding protein</fullName>
    </recommendedName>
    <alternativeName>
        <fullName evidence="14 15">Cellulose synthase regulatory subunit</fullName>
    </alternativeName>
</protein>
<evidence type="ECO:0000256" key="8">
    <source>
        <dbReference type="ARBA" id="ARBA00022519"/>
    </source>
</evidence>
<dbReference type="AlphaFoldDB" id="A0AAN0RNA8"/>
<dbReference type="PANTHER" id="PTHR39083">
    <property type="entry name" value="CYCLIC DI-GMP-BINDING PROTEIN"/>
    <property type="match status" value="1"/>
</dbReference>
<evidence type="ECO:0000256" key="4">
    <source>
        <dbReference type="ARBA" id="ARBA00010714"/>
    </source>
</evidence>
<evidence type="ECO:0000256" key="3">
    <source>
        <dbReference type="ARBA" id="ARBA00005186"/>
    </source>
</evidence>
<comment type="subunit">
    <text evidence="5 15">Tightly associated with the cellulose synthase catalytic subunit.</text>
</comment>
<name>A0AAN0RNA8_9BURK</name>
<comment type="subcellular location">
    <subcellularLocation>
        <location evidence="2">Cell inner membrane</location>
        <topology evidence="2">Single-pass membrane protein</topology>
    </subcellularLocation>
</comment>
<evidence type="ECO:0000256" key="10">
    <source>
        <dbReference type="ARBA" id="ARBA00022692"/>
    </source>
</evidence>
<evidence type="ECO:0000256" key="14">
    <source>
        <dbReference type="ARBA" id="ARBA00033444"/>
    </source>
</evidence>
<dbReference type="InterPro" id="IPR018513">
    <property type="entry name" value="Cell_synthase_bac"/>
</dbReference>
<dbReference type="Proteomes" id="UP000029413">
    <property type="component" value="Chromosome 3"/>
</dbReference>
<dbReference type="EMBL" id="CP007782">
    <property type="protein sequence ID" value="AIO30863.1"/>
    <property type="molecule type" value="Genomic_DNA"/>
</dbReference>
<keyword evidence="11 15" id="KW-0135">Cellulose biosynthesis</keyword>
<dbReference type="GO" id="GO:0005886">
    <property type="term" value="C:plasma membrane"/>
    <property type="evidence" value="ECO:0007669"/>
    <property type="project" value="UniProtKB-SubCell"/>
</dbReference>
<comment type="pathway">
    <text evidence="3 15">Glycan metabolism; bacterial cellulose biosynthesis.</text>
</comment>
<evidence type="ECO:0000256" key="6">
    <source>
        <dbReference type="ARBA" id="ARBA00021844"/>
    </source>
</evidence>
<evidence type="ECO:0000256" key="13">
    <source>
        <dbReference type="ARBA" id="ARBA00023136"/>
    </source>
</evidence>